<keyword evidence="2" id="KW-1185">Reference proteome</keyword>
<dbReference type="OrthoDB" id="10653544at2759"/>
<dbReference type="EMBL" id="CAJNDS010002368">
    <property type="protein sequence ID" value="CAE7452015.1"/>
    <property type="molecule type" value="Genomic_DNA"/>
</dbReference>
<comment type="caution">
    <text evidence="1">The sequence shown here is derived from an EMBL/GenBank/DDBJ whole genome shotgun (WGS) entry which is preliminary data.</text>
</comment>
<accession>A0A812RSK5</accession>
<evidence type="ECO:0000313" key="1">
    <source>
        <dbReference type="EMBL" id="CAE7452015.1"/>
    </source>
</evidence>
<gene>
    <name evidence="1" type="ORF">SNAT2548_LOCUS24768</name>
</gene>
<protein>
    <submittedName>
        <fullName evidence="1">Uncharacterized protein</fullName>
    </submittedName>
</protein>
<sequence length="690" mass="76434">MHVVRVPKDVANAFYSPLHDQLDLAVAKTMRPQDQVLLKQRHKAACIHLQAADGPILLSVGSGALQGDSIASDLFMEQYHPLVDEWLQRAAQASTYHQMCADDPVNCKYVHTALSVFADDLAIKVICDEAADLQAQASLLDDELDEVLASGGMAQNPDKQEIVSRFAGRGSHKQMREIYCGKTPLDGKAVPQAKYLGEICTHNLLLLASCSKRSVNMVFRALVFETAVAGLAPFVLSQSDYKALDAFVAAKGRILMRGSARKREEQPDGAVKYAAVPNQQVWRYLGLAGVYVELRIKRLQFWQRLLRQPELHSNVFAAMFGFFPFETSPALQEDGCLLQRIRGSNSWLMISKLCRTSPIWSISPTQWTGSRSAYSAMTLDWIFLWLTCPFSGASFSVWKSPHQDTRAQGEQAPEDLPDIPDDEQHVCERTLFRWFSVCGRAFKSSTALAIHCTKLHEHSPMEALLVVTNQCLFCREVFANVFSTRRHVANSLLQPCTIIWGSIWAHSYSESVVESSLNVMDKWAANAGTPNGPALKRRQVGGEKDELVLKAVQLLMKSNLKLSADVRALQSATFRTCLIPSTASFVTKAKEASQKYNDLVQAAGKHHDLGPPHIHVWAALTVEAAVHLSGEMLRRVEAQAAEADSPNKMLTDVLYCRVAPAYGGEEKFGLAPMGGLERELQALLEEIQSK</sequence>
<reference evidence="1" key="1">
    <citation type="submission" date="2021-02" db="EMBL/GenBank/DDBJ databases">
        <authorList>
            <person name="Dougan E. K."/>
            <person name="Rhodes N."/>
            <person name="Thang M."/>
            <person name="Chan C."/>
        </authorList>
    </citation>
    <scope>NUCLEOTIDE SEQUENCE</scope>
</reference>
<proteinExistence type="predicted"/>
<organism evidence="1 2">
    <name type="scientific">Symbiodinium natans</name>
    <dbReference type="NCBI Taxonomy" id="878477"/>
    <lineage>
        <taxon>Eukaryota</taxon>
        <taxon>Sar</taxon>
        <taxon>Alveolata</taxon>
        <taxon>Dinophyceae</taxon>
        <taxon>Suessiales</taxon>
        <taxon>Symbiodiniaceae</taxon>
        <taxon>Symbiodinium</taxon>
    </lineage>
</organism>
<dbReference type="AlphaFoldDB" id="A0A812RSK5"/>
<evidence type="ECO:0000313" key="2">
    <source>
        <dbReference type="Proteomes" id="UP000604046"/>
    </source>
</evidence>
<name>A0A812RSK5_9DINO</name>
<dbReference type="Proteomes" id="UP000604046">
    <property type="component" value="Unassembled WGS sequence"/>
</dbReference>